<proteinExistence type="inferred from homology"/>
<dbReference type="EMBL" id="CP030074">
    <property type="protein sequence ID" value="AWW43475.1"/>
    <property type="molecule type" value="Genomic_DNA"/>
</dbReference>
<evidence type="ECO:0000256" key="9">
    <source>
        <dbReference type="ARBA" id="ARBA00023125"/>
    </source>
</evidence>
<dbReference type="RefSeq" id="WP_079002273.1">
    <property type="nucleotide sequence ID" value="NZ_CBDRHE010000052.1"/>
</dbReference>
<keyword evidence="9" id="KW-0238">DNA-binding</keyword>
<keyword evidence="7" id="KW-0411">Iron-sulfur</keyword>
<evidence type="ECO:0000256" key="6">
    <source>
        <dbReference type="ARBA" id="ARBA00023004"/>
    </source>
</evidence>
<dbReference type="InterPro" id="IPR034768">
    <property type="entry name" value="4FE4S_WBL"/>
</dbReference>
<evidence type="ECO:0000256" key="4">
    <source>
        <dbReference type="ARBA" id="ARBA00022485"/>
    </source>
</evidence>
<dbReference type="GO" id="GO:0045454">
    <property type="term" value="P:cell redox homeostasis"/>
    <property type="evidence" value="ECO:0007669"/>
    <property type="project" value="TreeGrafter"/>
</dbReference>
<keyword evidence="6" id="KW-0408">Iron</keyword>
<keyword evidence="10" id="KW-1015">Disulfide bond</keyword>
<comment type="subcellular location">
    <subcellularLocation>
        <location evidence="2">Cytoplasm</location>
    </subcellularLocation>
</comment>
<evidence type="ECO:0000256" key="8">
    <source>
        <dbReference type="ARBA" id="ARBA00023015"/>
    </source>
</evidence>
<dbReference type="GO" id="GO:0003677">
    <property type="term" value="F:DNA binding"/>
    <property type="evidence" value="ECO:0007669"/>
    <property type="project" value="UniProtKB-KW"/>
</dbReference>
<protein>
    <submittedName>
        <fullName evidence="13">WhiB family transcriptional regulator</fullName>
    </submittedName>
</protein>
<dbReference type="Pfam" id="PF02467">
    <property type="entry name" value="Whib"/>
    <property type="match status" value="1"/>
</dbReference>
<dbReference type="GO" id="GO:0005737">
    <property type="term" value="C:cytoplasm"/>
    <property type="evidence" value="ECO:0007669"/>
    <property type="project" value="UniProtKB-SubCell"/>
</dbReference>
<comment type="similarity">
    <text evidence="3">Belongs to the WhiB family.</text>
</comment>
<evidence type="ECO:0000256" key="5">
    <source>
        <dbReference type="ARBA" id="ARBA00022723"/>
    </source>
</evidence>
<keyword evidence="8" id="KW-0805">Transcription regulation</keyword>
<geneLocation type="plasmid" evidence="13 14">
    <name>unnamed1</name>
</geneLocation>
<comment type="cofactor">
    <cofactor evidence="1">
        <name>[4Fe-4S] cluster</name>
        <dbReference type="ChEBI" id="CHEBI:49883"/>
    </cofactor>
</comment>
<dbReference type="GO" id="GO:0045892">
    <property type="term" value="P:negative regulation of DNA-templated transcription"/>
    <property type="evidence" value="ECO:0007669"/>
    <property type="project" value="TreeGrafter"/>
</dbReference>
<dbReference type="InterPro" id="IPR003482">
    <property type="entry name" value="Whib"/>
</dbReference>
<evidence type="ECO:0000256" key="10">
    <source>
        <dbReference type="ARBA" id="ARBA00023157"/>
    </source>
</evidence>
<dbReference type="GeneID" id="32590905"/>
<keyword evidence="11" id="KW-0804">Transcription</keyword>
<dbReference type="Proteomes" id="UP000249616">
    <property type="component" value="Plasmid unnamed1"/>
</dbReference>
<evidence type="ECO:0000256" key="2">
    <source>
        <dbReference type="ARBA" id="ARBA00004496"/>
    </source>
</evidence>
<keyword evidence="13" id="KW-0614">Plasmid</keyword>
<reference evidence="14" key="1">
    <citation type="submission" date="2018-06" db="EMBL/GenBank/DDBJ databases">
        <authorList>
            <person name="Li K."/>
        </authorList>
    </citation>
    <scope>NUCLEOTIDE SEQUENCE [LARGE SCALE GENOMIC DNA]</scope>
    <source>
        <strain evidence="14">ZFG47</strain>
        <plasmid evidence="14">unnamed1</plasmid>
    </source>
</reference>
<dbReference type="PANTHER" id="PTHR38839">
    <property type="entry name" value="TRANSCRIPTIONAL REGULATOR WHID-RELATED"/>
    <property type="match status" value="1"/>
</dbReference>
<evidence type="ECO:0000256" key="7">
    <source>
        <dbReference type="ARBA" id="ARBA00023014"/>
    </source>
</evidence>
<evidence type="ECO:0000259" key="12">
    <source>
        <dbReference type="PROSITE" id="PS51674"/>
    </source>
</evidence>
<evidence type="ECO:0000313" key="14">
    <source>
        <dbReference type="Proteomes" id="UP000249616"/>
    </source>
</evidence>
<evidence type="ECO:0000256" key="1">
    <source>
        <dbReference type="ARBA" id="ARBA00001966"/>
    </source>
</evidence>
<dbReference type="GO" id="GO:0046872">
    <property type="term" value="F:metal ion binding"/>
    <property type="evidence" value="ECO:0007669"/>
    <property type="project" value="UniProtKB-KW"/>
</dbReference>
<dbReference type="AlphaFoldDB" id="A0A2Z4JED9"/>
<accession>A0A2Z4JED9</accession>
<keyword evidence="5" id="KW-0479">Metal-binding</keyword>
<evidence type="ECO:0000313" key="13">
    <source>
        <dbReference type="EMBL" id="AWW43475.1"/>
    </source>
</evidence>
<organism evidence="13 14">
    <name type="scientific">Streptomyces cadmiisoli</name>
    <dbReference type="NCBI Taxonomy" id="2184053"/>
    <lineage>
        <taxon>Bacteria</taxon>
        <taxon>Bacillati</taxon>
        <taxon>Actinomycetota</taxon>
        <taxon>Actinomycetes</taxon>
        <taxon>Kitasatosporales</taxon>
        <taxon>Streptomycetaceae</taxon>
        <taxon>Streptomyces</taxon>
        <taxon>Streptomyces aurantiacus group</taxon>
    </lineage>
</organism>
<gene>
    <name evidence="13" type="ORF">DN051_43795</name>
</gene>
<keyword evidence="14" id="KW-1185">Reference proteome</keyword>
<dbReference type="GO" id="GO:0051539">
    <property type="term" value="F:4 iron, 4 sulfur cluster binding"/>
    <property type="evidence" value="ECO:0007669"/>
    <property type="project" value="UniProtKB-KW"/>
</dbReference>
<sequence>MPQIPLLPHFLVDLRVAVPCSSRPHLFYRPDEVTEGASSRGQSRTAEARELCATCPVTVACRNWARESGEYGIWGGETESERIAAGYACRVHADK</sequence>
<keyword evidence="4" id="KW-0004">4Fe-4S</keyword>
<dbReference type="PROSITE" id="PS51674">
    <property type="entry name" value="4FE4S_WBL"/>
    <property type="match status" value="1"/>
</dbReference>
<feature type="domain" description="4Fe-4S Wbl-type" evidence="12">
    <location>
        <begin position="19"/>
        <end position="84"/>
    </location>
</feature>
<dbReference type="GO" id="GO:0047134">
    <property type="term" value="F:protein-disulfide reductase [NAD(P)H] activity"/>
    <property type="evidence" value="ECO:0007669"/>
    <property type="project" value="TreeGrafter"/>
</dbReference>
<evidence type="ECO:0000256" key="3">
    <source>
        <dbReference type="ARBA" id="ARBA00006597"/>
    </source>
</evidence>
<evidence type="ECO:0000256" key="11">
    <source>
        <dbReference type="ARBA" id="ARBA00023163"/>
    </source>
</evidence>
<dbReference type="KEGG" id="scad:DN051_43795"/>
<name>A0A2Z4JED9_9ACTN</name>